<proteinExistence type="predicted"/>
<keyword evidence="1" id="KW-1133">Transmembrane helix</keyword>
<feature type="transmembrane region" description="Helical" evidence="1">
    <location>
        <begin position="64"/>
        <end position="87"/>
    </location>
</feature>
<keyword evidence="1" id="KW-0472">Membrane</keyword>
<gene>
    <name evidence="2" type="ORF">A3C17_01920</name>
</gene>
<reference evidence="2 3" key="1">
    <citation type="journal article" date="2016" name="Nat. Commun.">
        <title>Thousands of microbial genomes shed light on interconnected biogeochemical processes in an aquifer system.</title>
        <authorList>
            <person name="Anantharaman K."/>
            <person name="Brown C.T."/>
            <person name="Hug L.A."/>
            <person name="Sharon I."/>
            <person name="Castelle C.J."/>
            <person name="Probst A.J."/>
            <person name="Thomas B.C."/>
            <person name="Singh A."/>
            <person name="Wilkins M.J."/>
            <person name="Karaoz U."/>
            <person name="Brodie E.L."/>
            <person name="Williams K.H."/>
            <person name="Hubbard S.S."/>
            <person name="Banfield J.F."/>
        </authorList>
    </citation>
    <scope>NUCLEOTIDE SEQUENCE [LARGE SCALE GENOMIC DNA]</scope>
</reference>
<sequence length="132" mass="15606">MEQNLKKVCPECFSKLKELQKLCQGCGYKIELVTADEEIERFLRRPSPGGLLWTQAYAFGTRQYLWFVLSILPITGFVALPMMFAFGRRWSWRVGGWGSFTEFKERQVLMDRIGIAWILFLVLIYLYFRFRG</sequence>
<evidence type="ECO:0000313" key="3">
    <source>
        <dbReference type="Proteomes" id="UP000177097"/>
    </source>
</evidence>
<accession>A0A1F7U1Z7</accession>
<feature type="transmembrane region" description="Helical" evidence="1">
    <location>
        <begin position="108"/>
        <end position="128"/>
    </location>
</feature>
<name>A0A1F7U1Z7_9BACT</name>
<dbReference type="AlphaFoldDB" id="A0A1F7U1Z7"/>
<dbReference type="EMBL" id="MGDX01000005">
    <property type="protein sequence ID" value="OGL71848.1"/>
    <property type="molecule type" value="Genomic_DNA"/>
</dbReference>
<comment type="caution">
    <text evidence="2">The sequence shown here is derived from an EMBL/GenBank/DDBJ whole genome shotgun (WGS) entry which is preliminary data.</text>
</comment>
<evidence type="ECO:0000313" key="2">
    <source>
        <dbReference type="EMBL" id="OGL71848.1"/>
    </source>
</evidence>
<protein>
    <submittedName>
        <fullName evidence="2">Uncharacterized protein</fullName>
    </submittedName>
</protein>
<dbReference type="Proteomes" id="UP000177097">
    <property type="component" value="Unassembled WGS sequence"/>
</dbReference>
<organism evidence="2 3">
    <name type="scientific">Candidatus Uhrbacteria bacterium RIFCSPHIGHO2_02_FULL_53_13</name>
    <dbReference type="NCBI Taxonomy" id="1802389"/>
    <lineage>
        <taxon>Bacteria</taxon>
        <taxon>Candidatus Uhriibacteriota</taxon>
    </lineage>
</organism>
<evidence type="ECO:0000256" key="1">
    <source>
        <dbReference type="SAM" id="Phobius"/>
    </source>
</evidence>
<keyword evidence="1" id="KW-0812">Transmembrane</keyword>